<feature type="signal peptide" evidence="1">
    <location>
        <begin position="1"/>
        <end position="19"/>
    </location>
</feature>
<dbReference type="RefSeq" id="WP_229800370.1">
    <property type="nucleotide sequence ID" value="NZ_BMYW01000008.1"/>
</dbReference>
<evidence type="ECO:0000256" key="1">
    <source>
        <dbReference type="SAM" id="SignalP"/>
    </source>
</evidence>
<keyword evidence="1" id="KW-0732">Signal</keyword>
<dbReference type="InterPro" id="IPR024409">
    <property type="entry name" value="DUF3833"/>
</dbReference>
<comment type="caution">
    <text evidence="2">The sequence shown here is derived from an EMBL/GenBank/DDBJ whole genome shotgun (WGS) entry which is preliminary data.</text>
</comment>
<accession>A0ABQ2YXQ4</accession>
<evidence type="ECO:0000313" key="3">
    <source>
        <dbReference type="Proteomes" id="UP000600877"/>
    </source>
</evidence>
<gene>
    <name evidence="2" type="ORF">GCM10011290_24270</name>
</gene>
<organism evidence="2 3">
    <name type="scientific">Vogesella alkaliphila</name>
    <dbReference type="NCBI Taxonomy" id="1193621"/>
    <lineage>
        <taxon>Bacteria</taxon>
        <taxon>Pseudomonadati</taxon>
        <taxon>Pseudomonadota</taxon>
        <taxon>Betaproteobacteria</taxon>
        <taxon>Neisseriales</taxon>
        <taxon>Chromobacteriaceae</taxon>
        <taxon>Vogesella</taxon>
    </lineage>
</organism>
<evidence type="ECO:0000313" key="2">
    <source>
        <dbReference type="EMBL" id="GGX95586.1"/>
    </source>
</evidence>
<name>A0ABQ2YXQ4_9NEIS</name>
<protein>
    <recommendedName>
        <fullName evidence="4">Lipoprotein</fullName>
    </recommendedName>
</protein>
<feature type="chain" id="PRO_5045394368" description="Lipoprotein" evidence="1">
    <location>
        <begin position="20"/>
        <end position="180"/>
    </location>
</feature>
<dbReference type="Proteomes" id="UP000600877">
    <property type="component" value="Unassembled WGS sequence"/>
</dbReference>
<dbReference type="Pfam" id="PF12915">
    <property type="entry name" value="DUF3833"/>
    <property type="match status" value="1"/>
</dbReference>
<keyword evidence="3" id="KW-1185">Reference proteome</keyword>
<evidence type="ECO:0008006" key="4">
    <source>
        <dbReference type="Google" id="ProtNLM"/>
    </source>
</evidence>
<proteinExistence type="predicted"/>
<dbReference type="PROSITE" id="PS51257">
    <property type="entry name" value="PROKAR_LIPOPROTEIN"/>
    <property type="match status" value="1"/>
</dbReference>
<dbReference type="EMBL" id="BMYW01000008">
    <property type="protein sequence ID" value="GGX95586.1"/>
    <property type="molecule type" value="Genomic_DNA"/>
</dbReference>
<sequence length="180" mass="20501">MTRILNAAVLAMLCGLLLACSSTGIDDYRGTRPGFDLKTYFNGPLTAQGMFQDRSGKVLRRFTVQMNGSWQGERGVLDEHFTYDDGEKQRRVWTLQKLPDGRYRGTASDVVGQASGRTEGFALFWDYTLRLPVDGKVYEVRFDDWMYQLDEHTVLNRSVMSKWGVRLGEVTLVFRKGAQP</sequence>
<reference evidence="3" key="1">
    <citation type="journal article" date="2019" name="Int. J. Syst. Evol. Microbiol.">
        <title>The Global Catalogue of Microorganisms (GCM) 10K type strain sequencing project: providing services to taxonomists for standard genome sequencing and annotation.</title>
        <authorList>
            <consortium name="The Broad Institute Genomics Platform"/>
            <consortium name="The Broad Institute Genome Sequencing Center for Infectious Disease"/>
            <person name="Wu L."/>
            <person name="Ma J."/>
        </authorList>
    </citation>
    <scope>NUCLEOTIDE SEQUENCE [LARGE SCALE GENOMIC DNA]</scope>
    <source>
        <strain evidence="3">KCTC 32041</strain>
    </source>
</reference>